<evidence type="ECO:0000313" key="1">
    <source>
        <dbReference type="EMBL" id="MBC3215111.1"/>
    </source>
</evidence>
<evidence type="ECO:0000313" key="2">
    <source>
        <dbReference type="Proteomes" id="UP000659084"/>
    </source>
</evidence>
<organism evidence="1 2">
    <name type="scientific">Serratia fonticola</name>
    <dbReference type="NCBI Taxonomy" id="47917"/>
    <lineage>
        <taxon>Bacteria</taxon>
        <taxon>Pseudomonadati</taxon>
        <taxon>Pseudomonadota</taxon>
        <taxon>Gammaproteobacteria</taxon>
        <taxon>Enterobacterales</taxon>
        <taxon>Yersiniaceae</taxon>
        <taxon>Serratia</taxon>
    </lineage>
</organism>
<dbReference type="RefSeq" id="WP_037413085.1">
    <property type="nucleotide sequence ID" value="NZ_CAMISB010000007.1"/>
</dbReference>
<accession>A0AAW3WX83</accession>
<name>A0AAW3WX83_SERFO</name>
<dbReference type="Pfam" id="PF08786">
    <property type="entry name" value="DcrB"/>
    <property type="match status" value="1"/>
</dbReference>
<dbReference type="AlphaFoldDB" id="A0AAW3WX83"/>
<gene>
    <name evidence="1" type="ORF">H8J20_23535</name>
</gene>
<sequence>MNNITYRMNEGKISIPENWRDDSMQVFVVPDDSGVNLVINRTPVPVGLDCEAYYAETLEQFQNSLPGFKELARNQIPLDGAQAQTLEYRWKSPEGEMHQYVVMQVRQALLLTFTVTSPNALAESQRDYFQQIIQSFSAE</sequence>
<dbReference type="KEGG" id="sfw:WN53_18615"/>
<proteinExistence type="predicted"/>
<reference evidence="1" key="1">
    <citation type="submission" date="2020-08" db="EMBL/GenBank/DDBJ databases">
        <title>Food and environmental bacterial isolates.</title>
        <authorList>
            <person name="Richter L."/>
            <person name="Du Plessis E.M."/>
            <person name="Duvenage S."/>
            <person name="Allam M."/>
            <person name="Korsten L."/>
        </authorList>
    </citation>
    <scope>NUCLEOTIDE SEQUENCE</scope>
    <source>
        <strain evidence="1">UPMP2127</strain>
    </source>
</reference>
<dbReference type="InterPro" id="IPR014894">
    <property type="entry name" value="DcrB/EagT6"/>
</dbReference>
<dbReference type="EMBL" id="JACNYO010000035">
    <property type="protein sequence ID" value="MBC3215111.1"/>
    <property type="molecule type" value="Genomic_DNA"/>
</dbReference>
<comment type="caution">
    <text evidence="1">The sequence shown here is derived from an EMBL/GenBank/DDBJ whole genome shotgun (WGS) entry which is preliminary data.</text>
</comment>
<dbReference type="Proteomes" id="UP000659084">
    <property type="component" value="Unassembled WGS sequence"/>
</dbReference>
<dbReference type="Gene3D" id="3.40.1000.10">
    <property type="entry name" value="Mog1/PsbP, alpha/beta/alpha sandwich"/>
    <property type="match status" value="1"/>
</dbReference>
<dbReference type="GeneID" id="30322191"/>
<dbReference type="SUPFAM" id="SSF55724">
    <property type="entry name" value="Mog1p/PsbP-like"/>
    <property type="match status" value="1"/>
</dbReference>
<dbReference type="InterPro" id="IPR016123">
    <property type="entry name" value="Mog1/PsbP_a/b/a-sand"/>
</dbReference>
<protein>
    <submittedName>
        <fullName evidence="1">DUF1795 domain-containing protein</fullName>
    </submittedName>
</protein>